<accession>A0A1G7BXM0</accession>
<dbReference type="RefSeq" id="WP_090148271.1">
    <property type="nucleotide sequence ID" value="NZ_FNAN01000004.1"/>
</dbReference>
<keyword evidence="2" id="KW-1185">Reference proteome</keyword>
<organism evidence="1 2">
    <name type="scientific">Dyadobacter soli</name>
    <dbReference type="NCBI Taxonomy" id="659014"/>
    <lineage>
        <taxon>Bacteria</taxon>
        <taxon>Pseudomonadati</taxon>
        <taxon>Bacteroidota</taxon>
        <taxon>Cytophagia</taxon>
        <taxon>Cytophagales</taxon>
        <taxon>Spirosomataceae</taxon>
        <taxon>Dyadobacter</taxon>
    </lineage>
</organism>
<evidence type="ECO:0000313" key="1">
    <source>
        <dbReference type="EMBL" id="SDE31769.1"/>
    </source>
</evidence>
<name>A0A1G7BXM0_9BACT</name>
<gene>
    <name evidence="1" type="ORF">SAMN04487996_104339</name>
</gene>
<protein>
    <submittedName>
        <fullName evidence="1">Uncharacterized protein</fullName>
    </submittedName>
</protein>
<proteinExistence type="predicted"/>
<sequence>MKEKIRHLIAEKLIQKGEAKMSLHRLIRIDGATDERVNRILDHIRSLEEDIEMLERILKQLKQ</sequence>
<dbReference type="STRING" id="659014.SAMN04487996_104339"/>
<dbReference type="Proteomes" id="UP000198748">
    <property type="component" value="Unassembled WGS sequence"/>
</dbReference>
<evidence type="ECO:0000313" key="2">
    <source>
        <dbReference type="Proteomes" id="UP000198748"/>
    </source>
</evidence>
<dbReference type="OrthoDB" id="9873556at2"/>
<dbReference type="AlphaFoldDB" id="A0A1G7BXM0"/>
<dbReference type="EMBL" id="FNAN01000004">
    <property type="protein sequence ID" value="SDE31769.1"/>
    <property type="molecule type" value="Genomic_DNA"/>
</dbReference>
<reference evidence="2" key="1">
    <citation type="submission" date="2016-10" db="EMBL/GenBank/DDBJ databases">
        <authorList>
            <person name="Varghese N."/>
            <person name="Submissions S."/>
        </authorList>
    </citation>
    <scope>NUCLEOTIDE SEQUENCE [LARGE SCALE GENOMIC DNA]</scope>
    <source>
        <strain evidence="2">DSM 25329</strain>
    </source>
</reference>